<reference evidence="7 8" key="1">
    <citation type="submission" date="2019-08" db="EMBL/GenBank/DDBJ databases">
        <title>In-depth cultivation of the pig gut microbiome towards novel bacterial diversity and tailored functional studies.</title>
        <authorList>
            <person name="Wylensek D."/>
            <person name="Hitch T.C.A."/>
            <person name="Clavel T."/>
        </authorList>
    </citation>
    <scope>NUCLEOTIDE SEQUENCE [LARGE SCALE GENOMIC DNA]</scope>
    <source>
        <strain evidence="7 8">MUC/MUC-530-WT-4D</strain>
    </source>
</reference>
<evidence type="ECO:0000256" key="1">
    <source>
        <dbReference type="ARBA" id="ARBA00012104"/>
    </source>
</evidence>
<dbReference type="PANTHER" id="PTHR10534">
    <property type="entry name" value="PYRIDOXAL KINASE"/>
    <property type="match status" value="1"/>
</dbReference>
<dbReference type="GO" id="GO:0005524">
    <property type="term" value="F:ATP binding"/>
    <property type="evidence" value="ECO:0007669"/>
    <property type="project" value="UniProtKB-KW"/>
</dbReference>
<evidence type="ECO:0000313" key="8">
    <source>
        <dbReference type="Proteomes" id="UP000474024"/>
    </source>
</evidence>
<dbReference type="EMBL" id="VUNI01000004">
    <property type="protein sequence ID" value="MST74163.1"/>
    <property type="molecule type" value="Genomic_DNA"/>
</dbReference>
<keyword evidence="2 7" id="KW-0808">Transferase</keyword>
<dbReference type="NCBIfam" id="NF005491">
    <property type="entry name" value="PRK07105.1"/>
    <property type="match status" value="1"/>
</dbReference>
<dbReference type="EC" id="2.7.1.35" evidence="1"/>
<comment type="caution">
    <text evidence="7">The sequence shown here is derived from an EMBL/GenBank/DDBJ whole genome shotgun (WGS) entry which is preliminary data.</text>
</comment>
<evidence type="ECO:0000259" key="6">
    <source>
        <dbReference type="Pfam" id="PF08543"/>
    </source>
</evidence>
<keyword evidence="8" id="KW-1185">Reference proteome</keyword>
<dbReference type="GO" id="GO:0008478">
    <property type="term" value="F:pyridoxal kinase activity"/>
    <property type="evidence" value="ECO:0007669"/>
    <property type="project" value="UniProtKB-EC"/>
</dbReference>
<keyword evidence="5" id="KW-0067">ATP-binding</keyword>
<protein>
    <recommendedName>
        <fullName evidence="1">pyridoxal kinase</fullName>
        <ecNumber evidence="1">2.7.1.35</ecNumber>
    </recommendedName>
</protein>
<dbReference type="Proteomes" id="UP000474024">
    <property type="component" value="Unassembled WGS sequence"/>
</dbReference>
<dbReference type="InterPro" id="IPR029056">
    <property type="entry name" value="Ribokinase-like"/>
</dbReference>
<gene>
    <name evidence="7" type="ORF">FYJ75_03805</name>
</gene>
<feature type="domain" description="Pyridoxamine kinase/Phosphomethylpyrimidine kinase" evidence="6">
    <location>
        <begin position="31"/>
        <end position="259"/>
    </location>
</feature>
<dbReference type="InterPro" id="IPR013749">
    <property type="entry name" value="PM/HMP-P_kinase-1"/>
</dbReference>
<evidence type="ECO:0000256" key="4">
    <source>
        <dbReference type="ARBA" id="ARBA00022777"/>
    </source>
</evidence>
<evidence type="ECO:0000256" key="5">
    <source>
        <dbReference type="ARBA" id="ARBA00022840"/>
    </source>
</evidence>
<name>A0A6L5YNP2_9FIRM</name>
<keyword evidence="4 7" id="KW-0418">Kinase</keyword>
<accession>A0A6L5YNP2</accession>
<dbReference type="InterPro" id="IPR004625">
    <property type="entry name" value="PyrdxlKinase"/>
</dbReference>
<dbReference type="CDD" id="cd01173">
    <property type="entry name" value="pyridoxal_pyridoxamine_kinase"/>
    <property type="match status" value="1"/>
</dbReference>
<dbReference type="PANTHER" id="PTHR10534:SF2">
    <property type="entry name" value="PYRIDOXAL KINASE"/>
    <property type="match status" value="1"/>
</dbReference>
<dbReference type="GO" id="GO:0005829">
    <property type="term" value="C:cytosol"/>
    <property type="evidence" value="ECO:0007669"/>
    <property type="project" value="TreeGrafter"/>
</dbReference>
<evidence type="ECO:0000313" key="7">
    <source>
        <dbReference type="EMBL" id="MST74163.1"/>
    </source>
</evidence>
<sequence length="275" mass="31010">MENHNRQKKIALINDFTGFGRCSIAVQLPIISAMKVQCCAVPTSIFSNHSGYEHFFYTDYTPDMPAYVAEWKRLGLQFEGICSGFLGSAEQIEIVSRFIQEFRTEKTVVLIDPVMGDNGKAYATYTGEMCRKMARLVSLADIVMPNVTEACILTGTDYREKWSEKELLLLAEKIAQMGPERVVITGIQQKSYVANFCYEKGRDYELIRTKKIGSSRPGTGDIFSAIIAADAVNQVEFTQSVRKASRFIRRCIEKSIEMGLPLEDGVCFEEFLHTL</sequence>
<keyword evidence="3" id="KW-0547">Nucleotide-binding</keyword>
<evidence type="ECO:0000256" key="3">
    <source>
        <dbReference type="ARBA" id="ARBA00022741"/>
    </source>
</evidence>
<evidence type="ECO:0000256" key="2">
    <source>
        <dbReference type="ARBA" id="ARBA00022679"/>
    </source>
</evidence>
<dbReference type="GO" id="GO:0009443">
    <property type="term" value="P:pyridoxal 5'-phosphate salvage"/>
    <property type="evidence" value="ECO:0007669"/>
    <property type="project" value="InterPro"/>
</dbReference>
<dbReference type="Pfam" id="PF08543">
    <property type="entry name" value="Phos_pyr_kin"/>
    <property type="match status" value="1"/>
</dbReference>
<dbReference type="SUPFAM" id="SSF53613">
    <property type="entry name" value="Ribokinase-like"/>
    <property type="match status" value="1"/>
</dbReference>
<proteinExistence type="predicted"/>
<dbReference type="RefSeq" id="WP_154429019.1">
    <property type="nucleotide sequence ID" value="NZ_VUNI01000004.1"/>
</dbReference>
<dbReference type="Gene3D" id="3.40.1190.20">
    <property type="match status" value="1"/>
</dbReference>
<dbReference type="AlphaFoldDB" id="A0A6L5YNP2"/>
<organism evidence="7 8">
    <name type="scientific">Roseburia porci</name>
    <dbReference type="NCBI Taxonomy" id="2605790"/>
    <lineage>
        <taxon>Bacteria</taxon>
        <taxon>Bacillati</taxon>
        <taxon>Bacillota</taxon>
        <taxon>Clostridia</taxon>
        <taxon>Lachnospirales</taxon>
        <taxon>Lachnospiraceae</taxon>
        <taxon>Roseburia</taxon>
    </lineage>
</organism>